<name>A0A7U3VPN1_9ACTN</name>
<feature type="region of interest" description="Disordered" evidence="6">
    <location>
        <begin position="296"/>
        <end position="320"/>
    </location>
</feature>
<evidence type="ECO:0000256" key="4">
    <source>
        <dbReference type="ARBA" id="ARBA00023082"/>
    </source>
</evidence>
<dbReference type="InterPro" id="IPR036388">
    <property type="entry name" value="WH-like_DNA-bd_sf"/>
</dbReference>
<keyword evidence="10" id="KW-1185">Reference proteome</keyword>
<dbReference type="RefSeq" id="WP_272933091.1">
    <property type="nucleotide sequence ID" value="NZ_AP018365.1"/>
</dbReference>
<evidence type="ECO:0000256" key="3">
    <source>
        <dbReference type="ARBA" id="ARBA00023015"/>
    </source>
</evidence>
<reference evidence="9 10" key="3">
    <citation type="journal article" date="2011" name="Nat. Chem. Biol.">
        <title>Reveromycin A biosynthesis uses RevG and RevJ for stereospecific spiroacetal formation.</title>
        <authorList>
            <person name="Takahashi S."/>
            <person name="Toyoda A."/>
            <person name="Sekiyama Y."/>
            <person name="Takagi H."/>
            <person name="Nogawa T."/>
            <person name="Uramoto M."/>
            <person name="Suzuki R."/>
            <person name="Koshino H."/>
            <person name="Kumano T."/>
            <person name="Panthee S."/>
            <person name="Dairi T."/>
            <person name="Ishikawa J."/>
            <person name="Ikeda H."/>
            <person name="Sakaki Y."/>
            <person name="Osada H."/>
        </authorList>
    </citation>
    <scope>NUCLEOTIDE SEQUENCE [LARGE SCALE GENOMIC DNA]</scope>
    <source>
        <strain evidence="9 10">SN-593</strain>
    </source>
</reference>
<dbReference type="EMBL" id="AP018365">
    <property type="protein sequence ID" value="BBA98870.1"/>
    <property type="molecule type" value="Genomic_DNA"/>
</dbReference>
<organism evidence="9 10">
    <name type="scientific">Actinacidiphila reveromycinica</name>
    <dbReference type="NCBI Taxonomy" id="659352"/>
    <lineage>
        <taxon>Bacteria</taxon>
        <taxon>Bacillati</taxon>
        <taxon>Actinomycetota</taxon>
        <taxon>Actinomycetes</taxon>
        <taxon>Kitasatosporales</taxon>
        <taxon>Streptomycetaceae</taxon>
        <taxon>Actinacidiphila</taxon>
    </lineage>
</organism>
<accession>A0A7U3VPN1</accession>
<evidence type="ECO:0000259" key="7">
    <source>
        <dbReference type="Pfam" id="PF04542"/>
    </source>
</evidence>
<keyword evidence="5" id="KW-0804">Transcription</keyword>
<keyword evidence="4" id="KW-0731">Sigma factor</keyword>
<dbReference type="GO" id="GO:0006352">
    <property type="term" value="P:DNA-templated transcription initiation"/>
    <property type="evidence" value="ECO:0007669"/>
    <property type="project" value="InterPro"/>
</dbReference>
<dbReference type="Gene3D" id="1.10.10.10">
    <property type="entry name" value="Winged helix-like DNA-binding domain superfamily/Winged helix DNA-binding domain"/>
    <property type="match status" value="1"/>
</dbReference>
<dbReference type="InterPro" id="IPR052704">
    <property type="entry name" value="ECF_Sigma-70_Domain"/>
</dbReference>
<feature type="compositionally biased region" description="Gly residues" evidence="6">
    <location>
        <begin position="298"/>
        <end position="320"/>
    </location>
</feature>
<dbReference type="Pfam" id="PF08281">
    <property type="entry name" value="Sigma70_r4_2"/>
    <property type="match status" value="1"/>
</dbReference>
<dbReference type="AlphaFoldDB" id="A0A7U3VPN1"/>
<reference evidence="9 10" key="1">
    <citation type="journal article" date="2010" name="J. Bacteriol.">
        <title>Biochemical characterization of a novel indole prenyltransferase from Streptomyces sp. SN-593.</title>
        <authorList>
            <person name="Takahashi S."/>
            <person name="Takagi H."/>
            <person name="Toyoda A."/>
            <person name="Uramoto M."/>
            <person name="Nogawa T."/>
            <person name="Ueki M."/>
            <person name="Sakaki Y."/>
            <person name="Osada H."/>
        </authorList>
    </citation>
    <scope>NUCLEOTIDE SEQUENCE [LARGE SCALE GENOMIC DNA]</scope>
    <source>
        <strain evidence="9 10">SN-593</strain>
    </source>
</reference>
<dbReference type="Gene3D" id="3.10.450.50">
    <property type="match status" value="1"/>
</dbReference>
<protein>
    <submittedName>
        <fullName evidence="9">Putative RNA polymerase sigma factor</fullName>
    </submittedName>
</protein>
<dbReference type="Proteomes" id="UP000595703">
    <property type="component" value="Chromosome"/>
</dbReference>
<dbReference type="InterPro" id="IPR013325">
    <property type="entry name" value="RNA_pol_sigma_r2"/>
</dbReference>
<dbReference type="KEGG" id="arev:RVR_5229"/>
<evidence type="ECO:0000256" key="6">
    <source>
        <dbReference type="SAM" id="MobiDB-lite"/>
    </source>
</evidence>
<feature type="domain" description="RNA polymerase sigma-70 region 2" evidence="7">
    <location>
        <begin position="6"/>
        <end position="69"/>
    </location>
</feature>
<dbReference type="InterPro" id="IPR013324">
    <property type="entry name" value="RNA_pol_sigma_r3/r4-like"/>
</dbReference>
<sequence>MLAERFEAHRALLHAVAFRMLGSAGEAEDAVQETWLRLGRTDVREVANLPGWLRTVLSRICLDMLRSRAARREDLTGRHVFDEVEAPAQAPGARPEDEALRADAVGRALLVVLDTLDPDERVTFVLHDMFAVPFDRIAPLVDRTPATTKKLASRARRKVRGTPAVPADELARRRRVVAAFLSAMRAGDLDAILAVLAPDVVRRADPAALAPGMAAEVRGARRVAEGTALLARRARYAEPALVDGRVGIVVAPRGRLALALTVSFGEDGLISGYDVIADPDRLRRLDLAVLDPVAPHGTAGGPAAGALPGPGGTGRGRPDS</sequence>
<evidence type="ECO:0000256" key="5">
    <source>
        <dbReference type="ARBA" id="ARBA00023163"/>
    </source>
</evidence>
<dbReference type="SUPFAM" id="SSF88946">
    <property type="entry name" value="Sigma2 domain of RNA polymerase sigma factors"/>
    <property type="match status" value="1"/>
</dbReference>
<evidence type="ECO:0000313" key="10">
    <source>
        <dbReference type="Proteomes" id="UP000595703"/>
    </source>
</evidence>
<dbReference type="NCBIfam" id="TIGR02937">
    <property type="entry name" value="sigma70-ECF"/>
    <property type="match status" value="1"/>
</dbReference>
<dbReference type="InterPro" id="IPR032710">
    <property type="entry name" value="NTF2-like_dom_sf"/>
</dbReference>
<proteinExistence type="inferred from homology"/>
<reference evidence="9 10" key="4">
    <citation type="journal article" date="2020" name="Sci. Rep.">
        <title>beta-carboline chemical signals induce reveromycin production through a LuxR family regulator in Streptomyces sp. SN-593.</title>
        <authorList>
            <person name="Panthee S."/>
            <person name="Kito N."/>
            <person name="Hayashi T."/>
            <person name="Shimizu T."/>
            <person name="Ishikawa J."/>
            <person name="Hamamoto H."/>
            <person name="Osada H."/>
            <person name="Takahashi S."/>
        </authorList>
    </citation>
    <scope>NUCLEOTIDE SEQUENCE [LARGE SCALE GENOMIC DNA]</scope>
    <source>
        <strain evidence="9 10">SN-593</strain>
    </source>
</reference>
<gene>
    <name evidence="9" type="ORF">RVR_5229</name>
</gene>
<dbReference type="Gene3D" id="1.10.1740.10">
    <property type="match status" value="1"/>
</dbReference>
<evidence type="ECO:0000259" key="8">
    <source>
        <dbReference type="Pfam" id="PF08281"/>
    </source>
</evidence>
<dbReference type="GO" id="GO:0003677">
    <property type="term" value="F:DNA binding"/>
    <property type="evidence" value="ECO:0007669"/>
    <property type="project" value="InterPro"/>
</dbReference>
<dbReference type="SUPFAM" id="SSF88659">
    <property type="entry name" value="Sigma3 and sigma4 domains of RNA polymerase sigma factors"/>
    <property type="match status" value="1"/>
</dbReference>
<dbReference type="InterPro" id="IPR007627">
    <property type="entry name" value="RNA_pol_sigma70_r2"/>
</dbReference>
<evidence type="ECO:0000313" key="9">
    <source>
        <dbReference type="EMBL" id="BBA98870.1"/>
    </source>
</evidence>
<dbReference type="GO" id="GO:0016987">
    <property type="term" value="F:sigma factor activity"/>
    <property type="evidence" value="ECO:0007669"/>
    <property type="project" value="UniProtKB-KW"/>
</dbReference>
<keyword evidence="3" id="KW-0805">Transcription regulation</keyword>
<comment type="similarity">
    <text evidence="1">Belongs to the sigma-70 factor family. ECF subfamily.</text>
</comment>
<feature type="domain" description="RNA polymerase sigma factor 70 region 4 type 2" evidence="8">
    <location>
        <begin position="108"/>
        <end position="158"/>
    </location>
</feature>
<dbReference type="InterPro" id="IPR014284">
    <property type="entry name" value="RNA_pol_sigma-70_dom"/>
</dbReference>
<dbReference type="PANTHER" id="PTHR30173">
    <property type="entry name" value="SIGMA 19 FACTOR"/>
    <property type="match status" value="1"/>
</dbReference>
<dbReference type="SUPFAM" id="SSF54427">
    <property type="entry name" value="NTF2-like"/>
    <property type="match status" value="1"/>
</dbReference>
<dbReference type="InterPro" id="IPR013249">
    <property type="entry name" value="RNA_pol_sigma70_r4_t2"/>
</dbReference>
<evidence type="ECO:0000256" key="1">
    <source>
        <dbReference type="ARBA" id="ARBA00010641"/>
    </source>
</evidence>
<reference evidence="9 10" key="2">
    <citation type="journal article" date="2011" name="J. Antibiot.">
        <title>Furaquinocins I and J: novel polyketide isoprenoid hybrid compounds from Streptomyces reveromyceticus SN-593.</title>
        <authorList>
            <person name="Panthee S."/>
            <person name="Takahashi S."/>
            <person name="Takagi H."/>
            <person name="Nogawa T."/>
            <person name="Oowada E."/>
            <person name="Uramoto M."/>
            <person name="Osada H."/>
        </authorList>
    </citation>
    <scope>NUCLEOTIDE SEQUENCE [LARGE SCALE GENOMIC DNA]</scope>
    <source>
        <strain evidence="9 10">SN-593</strain>
    </source>
</reference>
<comment type="subunit">
    <text evidence="2">Interacts transiently with the RNA polymerase catalytic core formed by RpoA, RpoB, RpoC and RpoZ (2 alpha, 1 beta, 1 beta' and 1 omega subunit) to form the RNA polymerase holoenzyme that can initiate transcription.</text>
</comment>
<evidence type="ECO:0000256" key="2">
    <source>
        <dbReference type="ARBA" id="ARBA00011344"/>
    </source>
</evidence>
<dbReference type="Pfam" id="PF04542">
    <property type="entry name" value="Sigma70_r2"/>
    <property type="match status" value="1"/>
</dbReference>
<dbReference type="PANTHER" id="PTHR30173:SF43">
    <property type="entry name" value="ECF RNA POLYMERASE SIGMA FACTOR SIGI-RELATED"/>
    <property type="match status" value="1"/>
</dbReference>